<dbReference type="GO" id="GO:0003700">
    <property type="term" value="F:DNA-binding transcription factor activity"/>
    <property type="evidence" value="ECO:0007669"/>
    <property type="project" value="InterPro"/>
</dbReference>
<dbReference type="Pfam" id="PF03466">
    <property type="entry name" value="LysR_substrate"/>
    <property type="match status" value="1"/>
</dbReference>
<organism evidence="6 7">
    <name type="scientific">Pseudomonas gingeri</name>
    <dbReference type="NCBI Taxonomy" id="117681"/>
    <lineage>
        <taxon>Bacteria</taxon>
        <taxon>Pseudomonadati</taxon>
        <taxon>Pseudomonadota</taxon>
        <taxon>Gammaproteobacteria</taxon>
        <taxon>Pseudomonadales</taxon>
        <taxon>Pseudomonadaceae</taxon>
        <taxon>Pseudomonas</taxon>
    </lineage>
</organism>
<dbReference type="Gene3D" id="1.10.10.10">
    <property type="entry name" value="Winged helix-like DNA-binding domain superfamily/Winged helix DNA-binding domain"/>
    <property type="match status" value="1"/>
</dbReference>
<dbReference type="PRINTS" id="PR00039">
    <property type="entry name" value="HTHLYSR"/>
</dbReference>
<dbReference type="InterPro" id="IPR036390">
    <property type="entry name" value="WH_DNA-bd_sf"/>
</dbReference>
<evidence type="ECO:0000256" key="3">
    <source>
        <dbReference type="ARBA" id="ARBA00023125"/>
    </source>
</evidence>
<dbReference type="Pfam" id="PF00126">
    <property type="entry name" value="HTH_1"/>
    <property type="match status" value="1"/>
</dbReference>
<reference evidence="6 7" key="1">
    <citation type="submission" date="2020-04" db="EMBL/GenBank/DDBJ databases">
        <title>Molecular characterization of pseudomonads from Agaricus bisporus reveal novel blotch 2 pathogens in Western Europe.</title>
        <authorList>
            <person name="Taparia T."/>
            <person name="Krijger M."/>
            <person name="Haynes E."/>
            <person name="Elpinstone J.G."/>
            <person name="Noble R."/>
            <person name="Van Der Wolf J."/>
        </authorList>
    </citation>
    <scope>NUCLEOTIDE SEQUENCE [LARGE SCALE GENOMIC DNA]</scope>
    <source>
        <strain evidence="6 7">IPO3737</strain>
    </source>
</reference>
<dbReference type="Proteomes" id="UP000520592">
    <property type="component" value="Unassembled WGS sequence"/>
</dbReference>
<evidence type="ECO:0000313" key="7">
    <source>
        <dbReference type="Proteomes" id="UP000520592"/>
    </source>
</evidence>
<sequence length="304" mass="33447">MTRIPPLPALKAFLAACRAGSYSAAAEELNVTHGAVSRQIQSLEEWLGQKLFERSGQRMAPTSHALAFALEVSEAFERINDAAQRYGKGSASMLLRVSAPATFAMRWLIPRLGDFHQQHPGMLIQVQTATTQQISLAGSFDLAIRRGSPQTDHFSAQPFLDEWLTVVAAPSLLARVPLDSLLDLPRHVLLETETRPGDWQQWLNSAGSTAHGTPARLRFDHFYVTYTALIDGLGLGIGPVPTLEHDVNVGRLVLPFADIRTPSRRYYSLTPAGVPKTLIHRKFESWLLEQGNIQGARQEAPAGI</sequence>
<dbReference type="CDD" id="cd08432">
    <property type="entry name" value="PBP2_GcdR_TrpI_HvrB_AmpR_like"/>
    <property type="match status" value="1"/>
</dbReference>
<name>A0A7Y7YFD7_9PSED</name>
<accession>A0A7Y7YFD7</accession>
<dbReference type="AlphaFoldDB" id="A0A7Y7YFD7"/>
<dbReference type="SUPFAM" id="SSF46785">
    <property type="entry name" value="Winged helix' DNA-binding domain"/>
    <property type="match status" value="1"/>
</dbReference>
<dbReference type="GO" id="GO:0043565">
    <property type="term" value="F:sequence-specific DNA binding"/>
    <property type="evidence" value="ECO:0007669"/>
    <property type="project" value="TreeGrafter"/>
</dbReference>
<gene>
    <name evidence="6" type="ORF">HX876_24380</name>
</gene>
<feature type="domain" description="HTH lysR-type" evidence="5">
    <location>
        <begin position="5"/>
        <end position="62"/>
    </location>
</feature>
<keyword evidence="4" id="KW-0804">Transcription</keyword>
<dbReference type="GO" id="GO:0006351">
    <property type="term" value="P:DNA-templated transcription"/>
    <property type="evidence" value="ECO:0007669"/>
    <property type="project" value="TreeGrafter"/>
</dbReference>
<dbReference type="InterPro" id="IPR036388">
    <property type="entry name" value="WH-like_DNA-bd_sf"/>
</dbReference>
<dbReference type="InterPro" id="IPR000847">
    <property type="entry name" value="LysR_HTH_N"/>
</dbReference>
<comment type="caution">
    <text evidence="6">The sequence shown here is derived from an EMBL/GenBank/DDBJ whole genome shotgun (WGS) entry which is preliminary data.</text>
</comment>
<evidence type="ECO:0000256" key="2">
    <source>
        <dbReference type="ARBA" id="ARBA00023015"/>
    </source>
</evidence>
<dbReference type="SUPFAM" id="SSF53850">
    <property type="entry name" value="Periplasmic binding protein-like II"/>
    <property type="match status" value="1"/>
</dbReference>
<keyword evidence="2" id="KW-0805">Transcription regulation</keyword>
<dbReference type="PANTHER" id="PTHR30537:SF74">
    <property type="entry name" value="HTH-TYPE TRANSCRIPTIONAL REGULATOR TRPI"/>
    <property type="match status" value="1"/>
</dbReference>
<evidence type="ECO:0000259" key="5">
    <source>
        <dbReference type="PROSITE" id="PS50931"/>
    </source>
</evidence>
<evidence type="ECO:0000256" key="4">
    <source>
        <dbReference type="ARBA" id="ARBA00023163"/>
    </source>
</evidence>
<keyword evidence="3" id="KW-0238">DNA-binding</keyword>
<dbReference type="PANTHER" id="PTHR30537">
    <property type="entry name" value="HTH-TYPE TRANSCRIPTIONAL REGULATOR"/>
    <property type="match status" value="1"/>
</dbReference>
<evidence type="ECO:0000256" key="1">
    <source>
        <dbReference type="ARBA" id="ARBA00009437"/>
    </source>
</evidence>
<comment type="similarity">
    <text evidence="1">Belongs to the LysR transcriptional regulatory family.</text>
</comment>
<protein>
    <submittedName>
        <fullName evidence="6">LysR family transcriptional regulator</fullName>
    </submittedName>
</protein>
<dbReference type="InterPro" id="IPR058163">
    <property type="entry name" value="LysR-type_TF_proteobact-type"/>
</dbReference>
<dbReference type="PROSITE" id="PS50931">
    <property type="entry name" value="HTH_LYSR"/>
    <property type="match status" value="1"/>
</dbReference>
<dbReference type="RefSeq" id="WP_177058085.1">
    <property type="nucleotide sequence ID" value="NZ_JACAPB010000019.1"/>
</dbReference>
<dbReference type="Gene3D" id="3.40.190.10">
    <property type="entry name" value="Periplasmic binding protein-like II"/>
    <property type="match status" value="2"/>
</dbReference>
<dbReference type="EMBL" id="JACAQD010000032">
    <property type="protein sequence ID" value="NWC35516.1"/>
    <property type="molecule type" value="Genomic_DNA"/>
</dbReference>
<dbReference type="InterPro" id="IPR005119">
    <property type="entry name" value="LysR_subst-bd"/>
</dbReference>
<evidence type="ECO:0000313" key="6">
    <source>
        <dbReference type="EMBL" id="NWC35516.1"/>
    </source>
</evidence>
<proteinExistence type="inferred from homology"/>